<evidence type="ECO:0000313" key="2">
    <source>
        <dbReference type="Proteomes" id="UP000030710"/>
    </source>
</evidence>
<dbReference type="Proteomes" id="UP000030710">
    <property type="component" value="Unassembled WGS sequence"/>
</dbReference>
<dbReference type="AlphaFoldDB" id="U1NHI3"/>
<evidence type="ECO:0000313" key="1">
    <source>
        <dbReference type="EMBL" id="ERG96338.1"/>
    </source>
</evidence>
<proteinExistence type="predicted"/>
<reference evidence="1 2" key="1">
    <citation type="journal article" date="2013" name="PLoS ONE">
        <title>Assembly-driven community genomics of a hypersaline microbial ecosystem.</title>
        <authorList>
            <person name="Podell S."/>
            <person name="Ugalde J.A."/>
            <person name="Narasingarao P."/>
            <person name="Banfield J.F."/>
            <person name="Heidelberg K.B."/>
            <person name="Allen E.E."/>
        </authorList>
    </citation>
    <scope>NUCLEOTIDE SEQUENCE [LARGE SCALE GENOMIC DNA]</scope>
    <source>
        <strain evidence="2">J07HQW2</strain>
    </source>
</reference>
<organism evidence="1 2">
    <name type="scientific">Haloquadratum walsbyi J07HQW2</name>
    <dbReference type="NCBI Taxonomy" id="1238425"/>
    <lineage>
        <taxon>Archaea</taxon>
        <taxon>Methanobacteriati</taxon>
        <taxon>Methanobacteriota</taxon>
        <taxon>Stenosarchaea group</taxon>
        <taxon>Halobacteria</taxon>
        <taxon>Halobacteriales</taxon>
        <taxon>Haloferacaceae</taxon>
        <taxon>Haloquadratum</taxon>
    </lineage>
</organism>
<gene>
    <name evidence="1" type="ORF">J07HQW2_02815</name>
</gene>
<dbReference type="EMBL" id="KE356561">
    <property type="protein sequence ID" value="ERG96338.1"/>
    <property type="molecule type" value="Genomic_DNA"/>
</dbReference>
<name>U1NHI3_9EURY</name>
<accession>U1NHI3</accession>
<dbReference type="HOGENOM" id="CLU_2044376_0_0_2"/>
<protein>
    <submittedName>
        <fullName evidence="1">Uncharacterized protein</fullName>
    </submittedName>
</protein>
<sequence>MLVCLHVGYDATAAAYPTIGGSSVSVGVGVGVSVHLDWKQDLSFGESTNKQRAIITVSDSNSECESGEPDHRPPLLWHTEHRNAFSGEDKSPGARVWAWHSHSQHTVPCLARLYTDSNSV</sequence>